<evidence type="ECO:0000256" key="1">
    <source>
        <dbReference type="SAM" id="MobiDB-lite"/>
    </source>
</evidence>
<accession>A0AAV6RTT4</accession>
<organism evidence="2 3">
    <name type="scientific">Solea senegalensis</name>
    <name type="common">Senegalese sole</name>
    <dbReference type="NCBI Taxonomy" id="28829"/>
    <lineage>
        <taxon>Eukaryota</taxon>
        <taxon>Metazoa</taxon>
        <taxon>Chordata</taxon>
        <taxon>Craniata</taxon>
        <taxon>Vertebrata</taxon>
        <taxon>Euteleostomi</taxon>
        <taxon>Actinopterygii</taxon>
        <taxon>Neopterygii</taxon>
        <taxon>Teleostei</taxon>
        <taxon>Neoteleostei</taxon>
        <taxon>Acanthomorphata</taxon>
        <taxon>Carangaria</taxon>
        <taxon>Pleuronectiformes</taxon>
        <taxon>Pleuronectoidei</taxon>
        <taxon>Soleidae</taxon>
        <taxon>Solea</taxon>
    </lineage>
</organism>
<dbReference type="AlphaFoldDB" id="A0AAV6RTT4"/>
<protein>
    <submittedName>
        <fullName evidence="2">Uncharacterized protein</fullName>
    </submittedName>
</protein>
<dbReference type="EMBL" id="JAGKHQ010000009">
    <property type="protein sequence ID" value="KAG7508938.1"/>
    <property type="molecule type" value="Genomic_DNA"/>
</dbReference>
<evidence type="ECO:0000313" key="2">
    <source>
        <dbReference type="EMBL" id="KAG7508938.1"/>
    </source>
</evidence>
<proteinExistence type="predicted"/>
<keyword evidence="3" id="KW-1185">Reference proteome</keyword>
<gene>
    <name evidence="2" type="ORF">JOB18_029420</name>
</gene>
<feature type="compositionally biased region" description="Basic and acidic residues" evidence="1">
    <location>
        <begin position="130"/>
        <end position="149"/>
    </location>
</feature>
<comment type="caution">
    <text evidence="2">The sequence shown here is derived from an EMBL/GenBank/DDBJ whole genome shotgun (WGS) entry which is preliminary data.</text>
</comment>
<sequence length="226" mass="25297">MISPETATVWLLHDKMRCTVCVIPVSSTFTSRGLELKSPFEGKIEAKLKFSQFLDEVTSNVLEPNCLRAFGRPVSPSSSSTTNPNQPEGTIQVVTQWSPRLTNPMAQNKPQEERTPPELTQKTYLETDIDTVRTNDEQQRDQETRADTRPRLEVDEKSVIPPPPQFCQGFDVRSSFTESYRDFSRQPYSSASLPRGVTMVSDEEMNNTDAIRVNPGRALSVAAGQA</sequence>
<evidence type="ECO:0000313" key="3">
    <source>
        <dbReference type="Proteomes" id="UP000693946"/>
    </source>
</evidence>
<reference evidence="2 3" key="1">
    <citation type="journal article" date="2021" name="Sci. Rep.">
        <title>Chromosome anchoring in Senegalese sole (Solea senegalensis) reveals sex-associated markers and genome rearrangements in flatfish.</title>
        <authorList>
            <person name="Guerrero-Cozar I."/>
            <person name="Gomez-Garrido J."/>
            <person name="Berbel C."/>
            <person name="Martinez-Blanch J.F."/>
            <person name="Alioto T."/>
            <person name="Claros M.G."/>
            <person name="Gagnaire P.A."/>
            <person name="Manchado M."/>
        </authorList>
    </citation>
    <scope>NUCLEOTIDE SEQUENCE [LARGE SCALE GENOMIC DNA]</scope>
    <source>
        <strain evidence="2">Sse05_10M</strain>
    </source>
</reference>
<name>A0AAV6RTT4_SOLSE</name>
<feature type="region of interest" description="Disordered" evidence="1">
    <location>
        <begin position="102"/>
        <end position="149"/>
    </location>
</feature>
<dbReference type="Proteomes" id="UP000693946">
    <property type="component" value="Linkage Group LG17"/>
</dbReference>